<dbReference type="RefSeq" id="WP_092101427.1">
    <property type="nucleotide sequence ID" value="NZ_FOOT01000003.1"/>
</dbReference>
<dbReference type="InterPro" id="IPR011990">
    <property type="entry name" value="TPR-like_helical_dom_sf"/>
</dbReference>
<dbReference type="SUPFAM" id="SSF48452">
    <property type="entry name" value="TPR-like"/>
    <property type="match status" value="1"/>
</dbReference>
<protein>
    <recommendedName>
        <fullName evidence="3">Tetratricopeptide repeat-containing protein</fullName>
    </recommendedName>
</protein>
<dbReference type="EMBL" id="FOOT01000003">
    <property type="protein sequence ID" value="SFG77277.1"/>
    <property type="molecule type" value="Genomic_DNA"/>
</dbReference>
<keyword evidence="2" id="KW-1185">Reference proteome</keyword>
<evidence type="ECO:0000313" key="2">
    <source>
        <dbReference type="Proteomes" id="UP000198724"/>
    </source>
</evidence>
<reference evidence="2" key="1">
    <citation type="submission" date="2016-10" db="EMBL/GenBank/DDBJ databases">
        <authorList>
            <person name="Varghese N."/>
            <person name="Submissions S."/>
        </authorList>
    </citation>
    <scope>NUCLEOTIDE SEQUENCE [LARGE SCALE GENOMIC DNA]</scope>
    <source>
        <strain evidence="2">LP51</strain>
    </source>
</reference>
<dbReference type="Proteomes" id="UP000198724">
    <property type="component" value="Unassembled WGS sequence"/>
</dbReference>
<evidence type="ECO:0000313" key="1">
    <source>
        <dbReference type="EMBL" id="SFG77277.1"/>
    </source>
</evidence>
<name>A0A1I2UNS1_9BACT</name>
<gene>
    <name evidence="1" type="ORF">SAMN05421739_103574</name>
</gene>
<organism evidence="1 2">
    <name type="scientific">Pontibacter chinhatensis</name>
    <dbReference type="NCBI Taxonomy" id="1436961"/>
    <lineage>
        <taxon>Bacteria</taxon>
        <taxon>Pseudomonadati</taxon>
        <taxon>Bacteroidota</taxon>
        <taxon>Cytophagia</taxon>
        <taxon>Cytophagales</taxon>
        <taxon>Hymenobacteraceae</taxon>
        <taxon>Pontibacter</taxon>
    </lineage>
</organism>
<sequence length="94" mass="10621">MAEIMNGNQSLSNDYLQKASEIYEQRIEKDRNDVDAIGNKASALCYMGKKKEALAFLNSLSVSKENQKLVEQMKADIAEFETSEALKMLLVKEE</sequence>
<dbReference type="Gene3D" id="1.25.40.10">
    <property type="entry name" value="Tetratricopeptide repeat domain"/>
    <property type="match status" value="1"/>
</dbReference>
<accession>A0A1I2UNS1</accession>
<dbReference type="AlphaFoldDB" id="A0A1I2UNS1"/>
<evidence type="ECO:0008006" key="3">
    <source>
        <dbReference type="Google" id="ProtNLM"/>
    </source>
</evidence>
<proteinExistence type="predicted"/>